<dbReference type="Pfam" id="PF01535">
    <property type="entry name" value="PPR"/>
    <property type="match status" value="2"/>
</dbReference>
<evidence type="ECO:0000313" key="4">
    <source>
        <dbReference type="Proteomes" id="UP000323000"/>
    </source>
</evidence>
<feature type="repeat" description="PPR" evidence="2">
    <location>
        <begin position="395"/>
        <end position="429"/>
    </location>
</feature>
<feature type="repeat" description="PPR" evidence="2">
    <location>
        <begin position="325"/>
        <end position="359"/>
    </location>
</feature>
<name>A0A5C7I7C2_9ROSI</name>
<evidence type="ECO:0000313" key="3">
    <source>
        <dbReference type="EMBL" id="TXG65037.1"/>
    </source>
</evidence>
<reference evidence="4" key="1">
    <citation type="journal article" date="2019" name="Gigascience">
        <title>De novo genome assembly of the endangered Acer yangbiense, a plant species with extremely small populations endemic to Yunnan Province, China.</title>
        <authorList>
            <person name="Yang J."/>
            <person name="Wariss H.M."/>
            <person name="Tao L."/>
            <person name="Zhang R."/>
            <person name="Yun Q."/>
            <person name="Hollingsworth P."/>
            <person name="Dao Z."/>
            <person name="Luo G."/>
            <person name="Guo H."/>
            <person name="Ma Y."/>
            <person name="Sun W."/>
        </authorList>
    </citation>
    <scope>NUCLEOTIDE SEQUENCE [LARGE SCALE GENOMIC DNA]</scope>
    <source>
        <strain evidence="4">cv. Malutang</strain>
    </source>
</reference>
<evidence type="ECO:0008006" key="5">
    <source>
        <dbReference type="Google" id="ProtNLM"/>
    </source>
</evidence>
<dbReference type="OrthoDB" id="185373at2759"/>
<keyword evidence="1" id="KW-0677">Repeat</keyword>
<feature type="repeat" description="PPR" evidence="2">
    <location>
        <begin position="290"/>
        <end position="320"/>
    </location>
</feature>
<organism evidence="3 4">
    <name type="scientific">Acer yangbiense</name>
    <dbReference type="NCBI Taxonomy" id="1000413"/>
    <lineage>
        <taxon>Eukaryota</taxon>
        <taxon>Viridiplantae</taxon>
        <taxon>Streptophyta</taxon>
        <taxon>Embryophyta</taxon>
        <taxon>Tracheophyta</taxon>
        <taxon>Spermatophyta</taxon>
        <taxon>Magnoliopsida</taxon>
        <taxon>eudicotyledons</taxon>
        <taxon>Gunneridae</taxon>
        <taxon>Pentapetalae</taxon>
        <taxon>rosids</taxon>
        <taxon>malvids</taxon>
        <taxon>Sapindales</taxon>
        <taxon>Sapindaceae</taxon>
        <taxon>Hippocastanoideae</taxon>
        <taxon>Acereae</taxon>
        <taxon>Acer</taxon>
    </lineage>
</organism>
<feature type="repeat" description="PPR" evidence="2">
    <location>
        <begin position="146"/>
        <end position="180"/>
    </location>
</feature>
<dbReference type="InterPro" id="IPR002885">
    <property type="entry name" value="PPR_rpt"/>
</dbReference>
<feature type="repeat" description="PPR" evidence="2">
    <location>
        <begin position="360"/>
        <end position="394"/>
    </location>
</feature>
<feature type="repeat" description="PPR" evidence="2">
    <location>
        <begin position="558"/>
        <end position="592"/>
    </location>
</feature>
<dbReference type="PANTHER" id="PTHR47942">
    <property type="entry name" value="TETRATRICOPEPTIDE REPEAT (TPR)-LIKE SUPERFAMILY PROTEIN-RELATED"/>
    <property type="match status" value="1"/>
</dbReference>
<sequence length="982" mass="110449">MDQTAKITKALLKNTTNPKLAWQLFKRVLSSPTTTDVSLQPVPTITRILIRSNMFDEIDTLHSLLLSLKPLKSSQSSVFFIVRILAESGFLDKAFSQFKSMRKHFPENPPTIYLYNVLIEYCIKTRRVDCVMWLYNDMAVVKVSPETYTFNLLIRALCDSGHLEEARELFDKMSEKGCRPNEFSFGILVHGYCRAGLASEGLELLGLMRSLGVSPNRVVYNTLISNFCREGKTDDAEKLVERMREDGLFPDVVTFNSRISALCKGGKVLEASRIFRDMQIDEALGLPRPNIITYNLMLEGFFKEGMLEDAKTLVESIIKVYGPLKVESYNIWLLGLIKNRKLLEAQVVLKEMVDKGVEPNIYSYNILIDGLCKNRMLSDARTVMNLMRSSGIPPDTVTYSILLHGYCSEGKGFEANNVLHDMIRNGCNPTTYTCNILLHSLYKEGRISEAEDLLQKMNERGYGLDIVTCNIVIHGLCTSGKLDKAIEIVNEMWTHGSAALGNLGNSFIGLVDDSNSKKKCLPDLISYSTIISGLCKAGRLDEAKKKFIEMMGKNLQPDSVIYDTFIHSFCKEGKISSAFRVLKDMEKRGCNKSLQTYNSLILGLVNKSQIFEIFGLMDEMRESGISPNVFTYNTIIRCLCEGGKIEDATTSLDEMLQKGIYPNISSFRMLIKAFCEACEFRVAQEVFEIAVSICGHNEGLYSIFFNELLNAGEVSEAKQIFEASLDRSFYLGNFLYNNLIDKLCKDEQLEVASGILHKMIDKGYGFDPASFMPVIDALGKRGNKREADELAERMMEMASDSRVANKVHQSAGELVHRKQNKHAGSDWQTIVHRDDGSSIALKTLKRVQKGWGQGNISSLQPQKYDFLDYWEGGSSHLVPRCGIEQASVTVTEISPAMLSNKERLLMAYGIQFVSMGFPRYLIQDFSHRTRLFGPLVPFTEWGKCQELCSVSRQELGLLIKSSLSIDILDTSASCHLSRPSML</sequence>
<dbReference type="PANTHER" id="PTHR47942:SF16">
    <property type="entry name" value="PENTATRICOPEPTIDE REPEAT DOMAIN CONTAINING PROTEIN-RELATED"/>
    <property type="match status" value="1"/>
</dbReference>
<protein>
    <recommendedName>
        <fullName evidence="5">Pentatricopeptide repeat-containing protein</fullName>
    </recommendedName>
</protein>
<evidence type="ECO:0000256" key="2">
    <source>
        <dbReference type="PROSITE-ProRule" id="PRU00708"/>
    </source>
</evidence>
<accession>A0A5C7I7C2</accession>
<dbReference type="AlphaFoldDB" id="A0A5C7I7C2"/>
<dbReference type="Pfam" id="PF12854">
    <property type="entry name" value="PPR_1"/>
    <property type="match status" value="4"/>
</dbReference>
<feature type="repeat" description="PPR" evidence="2">
    <location>
        <begin position="628"/>
        <end position="662"/>
    </location>
</feature>
<feature type="repeat" description="PPR" evidence="2">
    <location>
        <begin position="430"/>
        <end position="464"/>
    </location>
</feature>
<feature type="repeat" description="PPR" evidence="2">
    <location>
        <begin position="523"/>
        <end position="557"/>
    </location>
</feature>
<dbReference type="InterPro" id="IPR011990">
    <property type="entry name" value="TPR-like_helical_dom_sf"/>
</dbReference>
<dbReference type="Gene3D" id="1.25.40.10">
    <property type="entry name" value="Tetratricopeptide repeat domain"/>
    <property type="match status" value="8"/>
</dbReference>
<dbReference type="PROSITE" id="PS51375">
    <property type="entry name" value="PPR"/>
    <property type="match status" value="15"/>
</dbReference>
<dbReference type="Pfam" id="PF13041">
    <property type="entry name" value="PPR_2"/>
    <property type="match status" value="5"/>
</dbReference>
<feature type="repeat" description="PPR" evidence="2">
    <location>
        <begin position="111"/>
        <end position="145"/>
    </location>
</feature>
<keyword evidence="4" id="KW-1185">Reference proteome</keyword>
<proteinExistence type="predicted"/>
<feature type="repeat" description="PPR" evidence="2">
    <location>
        <begin position="593"/>
        <end position="627"/>
    </location>
</feature>
<feature type="repeat" description="PPR" evidence="2">
    <location>
        <begin position="465"/>
        <end position="499"/>
    </location>
</feature>
<dbReference type="EMBL" id="VAHF01000004">
    <property type="protein sequence ID" value="TXG65037.1"/>
    <property type="molecule type" value="Genomic_DNA"/>
</dbReference>
<feature type="repeat" description="PPR" evidence="2">
    <location>
        <begin position="181"/>
        <end position="215"/>
    </location>
</feature>
<dbReference type="Proteomes" id="UP000323000">
    <property type="component" value="Chromosome 4"/>
</dbReference>
<dbReference type="InterPro" id="IPR051222">
    <property type="entry name" value="PPR/CCM1_RNA-binding"/>
</dbReference>
<gene>
    <name evidence="3" type="ORF">EZV62_012031</name>
</gene>
<dbReference type="NCBIfam" id="TIGR00756">
    <property type="entry name" value="PPR"/>
    <property type="match status" value="14"/>
</dbReference>
<evidence type="ECO:0000256" key="1">
    <source>
        <dbReference type="ARBA" id="ARBA00022737"/>
    </source>
</evidence>
<feature type="repeat" description="PPR" evidence="2">
    <location>
        <begin position="216"/>
        <end position="250"/>
    </location>
</feature>
<comment type="caution">
    <text evidence="3">The sequence shown here is derived from an EMBL/GenBank/DDBJ whole genome shotgun (WGS) entry which is preliminary data.</text>
</comment>
<feature type="repeat" description="PPR" evidence="2">
    <location>
        <begin position="251"/>
        <end position="281"/>
    </location>
</feature>